<evidence type="ECO:0000256" key="3">
    <source>
        <dbReference type="ARBA" id="ARBA00023002"/>
    </source>
</evidence>
<dbReference type="Proteomes" id="UP001498398">
    <property type="component" value="Unassembled WGS sequence"/>
</dbReference>
<dbReference type="PRINTS" id="PR00080">
    <property type="entry name" value="SDRFAMILY"/>
</dbReference>
<organism evidence="5 6">
    <name type="scientific">Marasmiellus scandens</name>
    <dbReference type="NCBI Taxonomy" id="2682957"/>
    <lineage>
        <taxon>Eukaryota</taxon>
        <taxon>Fungi</taxon>
        <taxon>Dikarya</taxon>
        <taxon>Basidiomycota</taxon>
        <taxon>Agaricomycotina</taxon>
        <taxon>Agaricomycetes</taxon>
        <taxon>Agaricomycetidae</taxon>
        <taxon>Agaricales</taxon>
        <taxon>Marasmiineae</taxon>
        <taxon>Omphalotaceae</taxon>
        <taxon>Marasmiellus</taxon>
    </lineage>
</organism>
<keyword evidence="2" id="KW-0521">NADP</keyword>
<sequence>MNSLDLKGKIALVTGGGTGIGLMIAEQLSQNGAKVYITGRRIEVLQKVAAETNSALIPVQMDVSDKESIRNVAKAIEDADSKLDILINNAGISGPLYPFIFDKSAPEHATLGDSLFSQSSFDQWKDVFQTNTFAPFFVTMGFLSLLEKGARSRGETSSVVNISSCVATMKLSMATFIYGASKAGVDHLTSTMATEFALSNIPVRVNCVAPGAFPSQITGNSDELNGYITKLPGAINPPPILRAGREHEIAMAVAFLSSSAGEYTNGIVLRVDGGLGLVNP</sequence>
<dbReference type="Pfam" id="PF00106">
    <property type="entry name" value="adh_short"/>
    <property type="match status" value="1"/>
</dbReference>
<dbReference type="InterPro" id="IPR002347">
    <property type="entry name" value="SDR_fam"/>
</dbReference>
<gene>
    <name evidence="5" type="ORF">VKT23_009231</name>
</gene>
<dbReference type="PANTHER" id="PTHR43618:SF4">
    <property type="entry name" value="SHORT CHAIN DEHYDROGENASE_REDUCTASE FAMILY (AFU_ORTHOLOGUE AFUA_7G04540)"/>
    <property type="match status" value="1"/>
</dbReference>
<dbReference type="CDD" id="cd05233">
    <property type="entry name" value="SDR_c"/>
    <property type="match status" value="1"/>
</dbReference>
<dbReference type="PRINTS" id="PR00081">
    <property type="entry name" value="GDHRDH"/>
</dbReference>
<dbReference type="InterPro" id="IPR036291">
    <property type="entry name" value="NAD(P)-bd_dom_sf"/>
</dbReference>
<dbReference type="EMBL" id="JBANRG010000015">
    <property type="protein sequence ID" value="KAK7460511.1"/>
    <property type="molecule type" value="Genomic_DNA"/>
</dbReference>
<evidence type="ECO:0000313" key="6">
    <source>
        <dbReference type="Proteomes" id="UP001498398"/>
    </source>
</evidence>
<comment type="similarity">
    <text evidence="1 4">Belongs to the short-chain dehydrogenases/reductases (SDR) family.</text>
</comment>
<protein>
    <recommendedName>
        <fullName evidence="7">Short-chain dehydrogenase</fullName>
    </recommendedName>
</protein>
<evidence type="ECO:0000256" key="2">
    <source>
        <dbReference type="ARBA" id="ARBA00022857"/>
    </source>
</evidence>
<proteinExistence type="inferred from homology"/>
<keyword evidence="3" id="KW-0560">Oxidoreductase</keyword>
<dbReference type="Gene3D" id="3.40.50.720">
    <property type="entry name" value="NAD(P)-binding Rossmann-like Domain"/>
    <property type="match status" value="1"/>
</dbReference>
<evidence type="ECO:0000256" key="4">
    <source>
        <dbReference type="RuleBase" id="RU000363"/>
    </source>
</evidence>
<evidence type="ECO:0008006" key="7">
    <source>
        <dbReference type="Google" id="ProtNLM"/>
    </source>
</evidence>
<accession>A0ABR1JET7</accession>
<reference evidence="5 6" key="1">
    <citation type="submission" date="2024-01" db="EMBL/GenBank/DDBJ databases">
        <title>A draft genome for the cacao thread blight pathogen Marasmiellus scandens.</title>
        <authorList>
            <person name="Baruah I.K."/>
            <person name="Leung J."/>
            <person name="Bukari Y."/>
            <person name="Amoako-Attah I."/>
            <person name="Meinhardt L.W."/>
            <person name="Bailey B.A."/>
            <person name="Cohen S.P."/>
        </authorList>
    </citation>
    <scope>NUCLEOTIDE SEQUENCE [LARGE SCALE GENOMIC DNA]</scope>
    <source>
        <strain evidence="5 6">GH-19</strain>
    </source>
</reference>
<dbReference type="PANTHER" id="PTHR43618">
    <property type="entry name" value="7-ALPHA-HYDROXYSTEROID DEHYDROGENASE"/>
    <property type="match status" value="1"/>
</dbReference>
<dbReference type="SUPFAM" id="SSF51735">
    <property type="entry name" value="NAD(P)-binding Rossmann-fold domains"/>
    <property type="match status" value="1"/>
</dbReference>
<keyword evidence="6" id="KW-1185">Reference proteome</keyword>
<evidence type="ECO:0000313" key="5">
    <source>
        <dbReference type="EMBL" id="KAK7460511.1"/>
    </source>
</evidence>
<comment type="caution">
    <text evidence="5">The sequence shown here is derived from an EMBL/GenBank/DDBJ whole genome shotgun (WGS) entry which is preliminary data.</text>
</comment>
<name>A0ABR1JET7_9AGAR</name>
<evidence type="ECO:0000256" key="1">
    <source>
        <dbReference type="ARBA" id="ARBA00006484"/>
    </source>
</evidence>
<dbReference type="InterPro" id="IPR052178">
    <property type="entry name" value="Sec_Metab_Biosynth_SDR"/>
</dbReference>